<keyword evidence="5" id="KW-0732">Signal</keyword>
<dbReference type="PANTHER" id="PTHR11576">
    <property type="entry name" value="ZONA PELLUCIDA SPERM-BINDING PROTEIN 3"/>
    <property type="match status" value="1"/>
</dbReference>
<evidence type="ECO:0000256" key="1">
    <source>
        <dbReference type="ARBA" id="ARBA00004613"/>
    </source>
</evidence>
<evidence type="ECO:0000256" key="3">
    <source>
        <dbReference type="ARBA" id="ARBA00017980"/>
    </source>
</evidence>
<keyword evidence="7" id="KW-0325">Glycoprotein</keyword>
<organism evidence="11 12">
    <name type="scientific">Polyodon spathula</name>
    <name type="common">North American paddlefish</name>
    <name type="synonym">Squalus spathula</name>
    <dbReference type="NCBI Taxonomy" id="7913"/>
    <lineage>
        <taxon>Eukaryota</taxon>
        <taxon>Metazoa</taxon>
        <taxon>Chordata</taxon>
        <taxon>Craniata</taxon>
        <taxon>Vertebrata</taxon>
        <taxon>Euteleostomi</taxon>
        <taxon>Actinopterygii</taxon>
        <taxon>Chondrostei</taxon>
        <taxon>Acipenseriformes</taxon>
        <taxon>Polyodontidae</taxon>
        <taxon>Polyodon</taxon>
    </lineage>
</organism>
<dbReference type="InterPro" id="IPR001507">
    <property type="entry name" value="ZP_dom"/>
</dbReference>
<keyword evidence="4" id="KW-0964">Secreted</keyword>
<dbReference type="Gene3D" id="2.60.40.4100">
    <property type="entry name" value="Zona pellucida, ZP-C domain"/>
    <property type="match status" value="1"/>
</dbReference>
<evidence type="ECO:0000256" key="7">
    <source>
        <dbReference type="ARBA" id="ARBA00023180"/>
    </source>
</evidence>
<evidence type="ECO:0000256" key="2">
    <source>
        <dbReference type="ARBA" id="ARBA00006735"/>
    </source>
</evidence>
<dbReference type="PROSITE" id="PS00682">
    <property type="entry name" value="ZP_1"/>
    <property type="match status" value="1"/>
</dbReference>
<dbReference type="InterPro" id="IPR042235">
    <property type="entry name" value="ZP-C_dom"/>
</dbReference>
<evidence type="ECO:0000256" key="4">
    <source>
        <dbReference type="ARBA" id="ARBA00022525"/>
    </source>
</evidence>
<protein>
    <recommendedName>
        <fullName evidence="3">Zona pellucida sperm-binding protein 3</fullName>
    </recommendedName>
    <alternativeName>
        <fullName evidence="8">Zona pellucida glycoprotein 3</fullName>
    </alternativeName>
</protein>
<evidence type="ECO:0000313" key="11">
    <source>
        <dbReference type="EMBL" id="MBN3275668.1"/>
    </source>
</evidence>
<dbReference type="Proteomes" id="UP001166093">
    <property type="component" value="Unassembled WGS sequence"/>
</dbReference>
<dbReference type="Pfam" id="PF00100">
    <property type="entry name" value="Zona_pellucida"/>
    <property type="match status" value="1"/>
</dbReference>
<keyword evidence="6" id="KW-1015">Disulfide bond</keyword>
<feature type="non-terminal residue" evidence="11">
    <location>
        <position position="1"/>
    </location>
</feature>
<evidence type="ECO:0000256" key="8">
    <source>
        <dbReference type="ARBA" id="ARBA00030824"/>
    </source>
</evidence>
<feature type="domain" description="ZP" evidence="10">
    <location>
        <begin position="1"/>
        <end position="171"/>
    </location>
</feature>
<evidence type="ECO:0000259" key="10">
    <source>
        <dbReference type="PROSITE" id="PS51034"/>
    </source>
</evidence>
<dbReference type="PANTHER" id="PTHR11576:SF2">
    <property type="entry name" value="ZONA PELLUCIDA SPERM-BINDING PROTEIN 3"/>
    <property type="match status" value="1"/>
</dbReference>
<sequence>MCSRHHSAPTEICADSAEPSAALKCYYWRLAVAVNQRDYAKIANNWSGPRVSNVICLGDVLHIEASVTVDNHVPLLLCVDSCIATLSDNKDSKPRYAVVDKLGCLMDSKSPDSSSSFTRPALNKMHFDITAFKIQGDSRSMIYMTCTLSAVNADKPADVSNKACSYQKQTSSCPSDPDLPPAVPLSQACQDPRVHVKEITHGPLTVVHVARDHAVVLSKDSLYHPLPLVEEVQLSMLLSAEPACWQWRVALCRIATPEFSIGVASLLCVPVNPSGSSVPVLAVSTVALALSCAVLLAVFLKRRSQSSDKLLAVCS</sequence>
<comment type="subcellular location">
    <subcellularLocation>
        <location evidence="1">Secreted</location>
    </subcellularLocation>
</comment>
<name>A0ABS2XNS3_POLSP</name>
<comment type="caution">
    <text evidence="11">The sequence shown here is derived from an EMBL/GenBank/DDBJ whole genome shotgun (WGS) entry which is preliminary data.</text>
</comment>
<dbReference type="InterPro" id="IPR055355">
    <property type="entry name" value="ZP-C"/>
</dbReference>
<feature type="transmembrane region" description="Helical" evidence="9">
    <location>
        <begin position="278"/>
        <end position="300"/>
    </location>
</feature>
<keyword evidence="9" id="KW-0472">Membrane</keyword>
<keyword evidence="9" id="KW-1133">Transmembrane helix</keyword>
<evidence type="ECO:0000256" key="9">
    <source>
        <dbReference type="SAM" id="Phobius"/>
    </source>
</evidence>
<reference evidence="11" key="1">
    <citation type="journal article" date="2021" name="Cell">
        <title>Tracing the genetic footprints of vertebrate landing in non-teleost ray-finned fishes.</title>
        <authorList>
            <person name="Bi X."/>
            <person name="Wang K."/>
            <person name="Yang L."/>
            <person name="Pan H."/>
            <person name="Jiang H."/>
            <person name="Wei Q."/>
            <person name="Fang M."/>
            <person name="Yu H."/>
            <person name="Zhu C."/>
            <person name="Cai Y."/>
            <person name="He Y."/>
            <person name="Gan X."/>
            <person name="Zeng H."/>
            <person name="Yu D."/>
            <person name="Zhu Y."/>
            <person name="Jiang H."/>
            <person name="Qiu Q."/>
            <person name="Yang H."/>
            <person name="Zhang Y.E."/>
            <person name="Wang W."/>
            <person name="Zhu M."/>
            <person name="He S."/>
            <person name="Zhang G."/>
        </authorList>
    </citation>
    <scope>NUCLEOTIDE SEQUENCE</scope>
    <source>
        <strain evidence="11">Pddl_001</strain>
    </source>
</reference>
<dbReference type="InterPro" id="IPR017977">
    <property type="entry name" value="ZP_dom_CS"/>
</dbReference>
<gene>
    <name evidence="11" type="primary">Zp3_0</name>
    <name evidence="11" type="ORF">GTO93_0003364</name>
</gene>
<accession>A0ABS2XNS3</accession>
<evidence type="ECO:0000313" key="12">
    <source>
        <dbReference type="Proteomes" id="UP001166093"/>
    </source>
</evidence>
<evidence type="ECO:0000256" key="5">
    <source>
        <dbReference type="ARBA" id="ARBA00022729"/>
    </source>
</evidence>
<evidence type="ECO:0000256" key="6">
    <source>
        <dbReference type="ARBA" id="ARBA00023157"/>
    </source>
</evidence>
<keyword evidence="9" id="KW-0812">Transmembrane</keyword>
<proteinExistence type="inferred from homology"/>
<dbReference type="EMBL" id="JAAWVQ010052704">
    <property type="protein sequence ID" value="MBN3275668.1"/>
    <property type="molecule type" value="Genomic_DNA"/>
</dbReference>
<feature type="non-terminal residue" evidence="11">
    <location>
        <position position="315"/>
    </location>
</feature>
<comment type="similarity">
    <text evidence="2">Belongs to the ZP domain family. ZPC subfamily.</text>
</comment>
<keyword evidence="12" id="KW-1185">Reference proteome</keyword>
<dbReference type="PROSITE" id="PS51034">
    <property type="entry name" value="ZP_2"/>
    <property type="match status" value="1"/>
</dbReference>